<dbReference type="Gene3D" id="3.40.50.1820">
    <property type="entry name" value="alpha/beta hydrolase"/>
    <property type="match status" value="1"/>
</dbReference>
<evidence type="ECO:0000256" key="9">
    <source>
        <dbReference type="ARBA" id="ARBA00022963"/>
    </source>
</evidence>
<proteinExistence type="predicted"/>
<dbReference type="Pfam" id="PF01764">
    <property type="entry name" value="Lipase_3"/>
    <property type="match status" value="1"/>
</dbReference>
<evidence type="ECO:0000256" key="2">
    <source>
        <dbReference type="ARBA" id="ARBA00004651"/>
    </source>
</evidence>
<dbReference type="PANTHER" id="PTHR45792:SF8">
    <property type="entry name" value="DIACYLGLYCEROL LIPASE-ALPHA"/>
    <property type="match status" value="1"/>
</dbReference>
<evidence type="ECO:0000256" key="11">
    <source>
        <dbReference type="ARBA" id="ARBA00023098"/>
    </source>
</evidence>
<sequence>METADGTAASTSRGMAEFSSPGGPRRRDTLMQSLTSQSATAVSIAIQETPNGDEVAQEVGLFSAAGRKVEVPPAAEAATHVGPLATHLTPIHSLNGSPLPLPTSSRPSSSHVSGTVEEVTATPFEPYLKNWTVTILRFFHGYLYLVAFTLVIAIGINFQLSVFFSVFSSASIASNYAGVMSRLSFALLFGVVVSIVAVIIWRHFVMAVRGLSNITLRKTPAAVDDYLRKSDEDAKAKAGKASSAVEPFIPLWLQTFLDLLVQILAAVALDFFPIVMAVVYNRSTAYDFVSAWLQWAIISAIVLSLFYTLAELTATLTQLSVNLATVIVRTRGLPLPARLRYLFTRSNFQVRTLNAFVEHRGFRLLRTGRTYITERSSRLWLSFRFIAGFTYYVGWLILASSLFLFVDFILFVRAIVLSSSSTSDDVNATDLPALPTAVAPTLLYFVCVAHAWIWIRPWGKILDHYRKTHIQSDRAREVTEAKPSDSMAPRSPEPPELLEAINRAIFEEGAIQAPRNTVTLTSHRDAQTDRDVLKSSKDVEALVPYVMFKGLRNSWISGLFIGLLFLNAIVMVIGLAKEDRSFLLVVCLLFFIPYFLSLAAFSYIVRPASLAAAEAAGVFDGPLRRFYRFNHAVSVTFYAVIPAIVLVLGLVWYVVTNGSTGSKVGTGALAVLYIALAIALLIFLTNVQGFPTTVFLSVYGLLFLVFLLIFITAATFTSGAAPQEAYAGFNTSWQVTPVLVRPGDLSFGAVAKYPTGPPAVCGVNVGNLSVIDFALMSTIAYDNRENVSLDLATWMGGDWKVNHYNTNPLLNFYEFYSPSRNLSVVAVRGTNSLTDVLTDMDLWSESAIFQTADFFVPTVRVWPVGFTQKLVDLASMTSWLNISEFKFKNLTDHVQSVLRNRSGDQVVLTGHSLGGGLASIVAAEAGLRSVVFSPPGILYSSKKFGIEASPDTMAQTLTSIVVDRDVVSKVDSVPGTIHHITCDESPVTCHSLTRTTALLQSWCGDTGRYALLSGYCDYVERFGGAKCPKDIRRT</sequence>
<feature type="region of interest" description="Disordered" evidence="15">
    <location>
        <begin position="1"/>
        <end position="28"/>
    </location>
</feature>
<evidence type="ECO:0000256" key="14">
    <source>
        <dbReference type="ARBA" id="ARBA00026104"/>
    </source>
</evidence>
<evidence type="ECO:0000256" key="16">
    <source>
        <dbReference type="SAM" id="Phobius"/>
    </source>
</evidence>
<feature type="transmembrane region" description="Helical" evidence="16">
    <location>
        <begin position="259"/>
        <end position="280"/>
    </location>
</feature>
<feature type="transmembrane region" description="Helical" evidence="16">
    <location>
        <begin position="179"/>
        <end position="201"/>
    </location>
</feature>
<keyword evidence="12 16" id="KW-0472">Membrane</keyword>
<keyword evidence="7" id="KW-0378">Hydrolase</keyword>
<keyword evidence="9" id="KW-0442">Lipid degradation</keyword>
<evidence type="ECO:0000256" key="8">
    <source>
        <dbReference type="ARBA" id="ARBA00022837"/>
    </source>
</evidence>
<dbReference type="GO" id="GO:0016298">
    <property type="term" value="F:lipase activity"/>
    <property type="evidence" value="ECO:0007669"/>
    <property type="project" value="TreeGrafter"/>
</dbReference>
<feature type="transmembrane region" description="Helical" evidence="16">
    <location>
        <begin position="582"/>
        <end position="605"/>
    </location>
</feature>
<feature type="transmembrane region" description="Helical" evidence="16">
    <location>
        <begin position="385"/>
        <end position="412"/>
    </location>
</feature>
<keyword evidence="5 16" id="KW-0812">Transmembrane</keyword>
<dbReference type="Proteomes" id="UP000070544">
    <property type="component" value="Unassembled WGS sequence"/>
</dbReference>
<dbReference type="STRING" id="1344416.A0A139ART7"/>
<dbReference type="PANTHER" id="PTHR45792">
    <property type="entry name" value="DIACYLGLYCEROL LIPASE HOMOLOG-RELATED"/>
    <property type="match status" value="1"/>
</dbReference>
<dbReference type="GO" id="GO:0016042">
    <property type="term" value="P:lipid catabolic process"/>
    <property type="evidence" value="ECO:0007669"/>
    <property type="project" value="UniProtKB-KW"/>
</dbReference>
<evidence type="ECO:0000256" key="13">
    <source>
        <dbReference type="ARBA" id="ARBA00024531"/>
    </source>
</evidence>
<evidence type="ECO:0000256" key="3">
    <source>
        <dbReference type="ARBA" id="ARBA00022475"/>
    </source>
</evidence>
<evidence type="ECO:0000256" key="15">
    <source>
        <dbReference type="SAM" id="MobiDB-lite"/>
    </source>
</evidence>
<feature type="transmembrane region" description="Helical" evidence="16">
    <location>
        <begin position="632"/>
        <end position="655"/>
    </location>
</feature>
<feature type="domain" description="Fungal lipase-type" evidence="17">
    <location>
        <begin position="824"/>
        <end position="929"/>
    </location>
</feature>
<evidence type="ECO:0000256" key="4">
    <source>
        <dbReference type="ARBA" id="ARBA00022553"/>
    </source>
</evidence>
<dbReference type="OrthoDB" id="58570at2759"/>
<comment type="cofactor">
    <cofactor evidence="1">
        <name>Ca(2+)</name>
        <dbReference type="ChEBI" id="CHEBI:29108"/>
    </cofactor>
</comment>
<dbReference type="InterPro" id="IPR029058">
    <property type="entry name" value="AB_hydrolase_fold"/>
</dbReference>
<evidence type="ECO:0000256" key="1">
    <source>
        <dbReference type="ARBA" id="ARBA00001913"/>
    </source>
</evidence>
<evidence type="ECO:0000313" key="19">
    <source>
        <dbReference type="Proteomes" id="UP000070544"/>
    </source>
</evidence>
<evidence type="ECO:0000256" key="10">
    <source>
        <dbReference type="ARBA" id="ARBA00022989"/>
    </source>
</evidence>
<reference evidence="18 19" key="1">
    <citation type="journal article" date="2015" name="Genome Biol. Evol.">
        <title>Phylogenomic analyses indicate that early fungi evolved digesting cell walls of algal ancestors of land plants.</title>
        <authorList>
            <person name="Chang Y."/>
            <person name="Wang S."/>
            <person name="Sekimoto S."/>
            <person name="Aerts A.L."/>
            <person name="Choi C."/>
            <person name="Clum A."/>
            <person name="LaButti K.M."/>
            <person name="Lindquist E.A."/>
            <person name="Yee Ngan C."/>
            <person name="Ohm R.A."/>
            <person name="Salamov A.A."/>
            <person name="Grigoriev I.V."/>
            <person name="Spatafora J.W."/>
            <person name="Berbee M.L."/>
        </authorList>
    </citation>
    <scope>NUCLEOTIDE SEQUENCE [LARGE SCALE GENOMIC DNA]</scope>
    <source>
        <strain evidence="18 19">JEL478</strain>
    </source>
</reference>
<dbReference type="EMBL" id="KQ965738">
    <property type="protein sequence ID" value="KXS19429.1"/>
    <property type="molecule type" value="Genomic_DNA"/>
</dbReference>
<keyword evidence="19" id="KW-1185">Reference proteome</keyword>
<evidence type="ECO:0000256" key="6">
    <source>
        <dbReference type="ARBA" id="ARBA00022723"/>
    </source>
</evidence>
<feature type="transmembrane region" description="Helical" evidence="16">
    <location>
        <begin position="292"/>
        <end position="310"/>
    </location>
</feature>
<comment type="subcellular location">
    <subcellularLocation>
        <location evidence="2">Cell membrane</location>
        <topology evidence="2">Multi-pass membrane protein</topology>
    </subcellularLocation>
</comment>
<evidence type="ECO:0000256" key="7">
    <source>
        <dbReference type="ARBA" id="ARBA00022801"/>
    </source>
</evidence>
<dbReference type="EC" id="3.1.1.116" evidence="14"/>
<dbReference type="InterPro" id="IPR052214">
    <property type="entry name" value="DAG_Lipase-Related"/>
</dbReference>
<keyword evidence="8" id="KW-0106">Calcium</keyword>
<accession>A0A139ART7</accession>
<keyword evidence="4" id="KW-0597">Phosphoprotein</keyword>
<keyword evidence="11" id="KW-0443">Lipid metabolism</keyword>
<dbReference type="GO" id="GO:0005886">
    <property type="term" value="C:plasma membrane"/>
    <property type="evidence" value="ECO:0007669"/>
    <property type="project" value="UniProtKB-SubCell"/>
</dbReference>
<feature type="transmembrane region" description="Helical" evidence="16">
    <location>
        <begin position="667"/>
        <end position="687"/>
    </location>
</feature>
<feature type="transmembrane region" description="Helical" evidence="16">
    <location>
        <begin position="694"/>
        <end position="716"/>
    </location>
</feature>
<gene>
    <name evidence="18" type="ORF">M427DRAFT_450463</name>
</gene>
<evidence type="ECO:0000259" key="17">
    <source>
        <dbReference type="Pfam" id="PF01764"/>
    </source>
</evidence>
<dbReference type="GO" id="GO:0046872">
    <property type="term" value="F:metal ion binding"/>
    <property type="evidence" value="ECO:0007669"/>
    <property type="project" value="UniProtKB-KW"/>
</dbReference>
<dbReference type="SUPFAM" id="SSF53474">
    <property type="entry name" value="alpha/beta-Hydrolases"/>
    <property type="match status" value="1"/>
</dbReference>
<keyword evidence="6" id="KW-0479">Metal-binding</keyword>
<evidence type="ECO:0000256" key="12">
    <source>
        <dbReference type="ARBA" id="ARBA00023136"/>
    </source>
</evidence>
<dbReference type="InterPro" id="IPR002921">
    <property type="entry name" value="Fungal_lipase-type"/>
</dbReference>
<evidence type="ECO:0000313" key="18">
    <source>
        <dbReference type="EMBL" id="KXS19429.1"/>
    </source>
</evidence>
<organism evidence="18 19">
    <name type="scientific">Gonapodya prolifera (strain JEL478)</name>
    <name type="common">Monoblepharis prolifera</name>
    <dbReference type="NCBI Taxonomy" id="1344416"/>
    <lineage>
        <taxon>Eukaryota</taxon>
        <taxon>Fungi</taxon>
        <taxon>Fungi incertae sedis</taxon>
        <taxon>Chytridiomycota</taxon>
        <taxon>Chytridiomycota incertae sedis</taxon>
        <taxon>Monoblepharidomycetes</taxon>
        <taxon>Monoblepharidales</taxon>
        <taxon>Gonapodyaceae</taxon>
        <taxon>Gonapodya</taxon>
    </lineage>
</organism>
<keyword evidence="10 16" id="KW-1133">Transmembrane helix</keyword>
<protein>
    <recommendedName>
        <fullName evidence="14">sn-1-specific diacylglycerol lipase</fullName>
        <ecNumber evidence="14">3.1.1.116</ecNumber>
    </recommendedName>
</protein>
<feature type="transmembrane region" description="Helical" evidence="16">
    <location>
        <begin position="432"/>
        <end position="455"/>
    </location>
</feature>
<comment type="catalytic activity">
    <reaction evidence="13">
        <text>a 1,2-diacyl-sn-glycerol + H2O = a 2-acylglycerol + a fatty acid + H(+)</text>
        <dbReference type="Rhea" id="RHEA:33275"/>
        <dbReference type="ChEBI" id="CHEBI:15377"/>
        <dbReference type="ChEBI" id="CHEBI:15378"/>
        <dbReference type="ChEBI" id="CHEBI:17389"/>
        <dbReference type="ChEBI" id="CHEBI:17815"/>
        <dbReference type="ChEBI" id="CHEBI:28868"/>
        <dbReference type="EC" id="3.1.1.116"/>
    </reaction>
    <physiologicalReaction direction="left-to-right" evidence="13">
        <dbReference type="Rhea" id="RHEA:33276"/>
    </physiologicalReaction>
</comment>
<evidence type="ECO:0000256" key="5">
    <source>
        <dbReference type="ARBA" id="ARBA00022692"/>
    </source>
</evidence>
<keyword evidence="3" id="KW-1003">Cell membrane</keyword>
<feature type="transmembrane region" description="Helical" evidence="16">
    <location>
        <begin position="555"/>
        <end position="576"/>
    </location>
</feature>
<dbReference type="AlphaFoldDB" id="A0A139ART7"/>
<name>A0A139ART7_GONPJ</name>
<feature type="transmembrane region" description="Helical" evidence="16">
    <location>
        <begin position="142"/>
        <end position="167"/>
    </location>
</feature>